<evidence type="ECO:0000313" key="7">
    <source>
        <dbReference type="Proteomes" id="UP001375382"/>
    </source>
</evidence>
<accession>A0ABU8C4J1</accession>
<keyword evidence="1" id="KW-0285">Flavoprotein</keyword>
<gene>
    <name evidence="6" type="ORF">MN202_05020</name>
</gene>
<keyword evidence="7" id="KW-1185">Reference proteome</keyword>
<dbReference type="InterPro" id="IPR011251">
    <property type="entry name" value="Luciferase-like_dom"/>
</dbReference>
<dbReference type="InterPro" id="IPR036661">
    <property type="entry name" value="Luciferase-like_sf"/>
</dbReference>
<comment type="caution">
    <text evidence="6">The sequence shown here is derived from an EMBL/GenBank/DDBJ whole genome shotgun (WGS) entry which is preliminary data.</text>
</comment>
<evidence type="ECO:0000256" key="2">
    <source>
        <dbReference type="ARBA" id="ARBA00022643"/>
    </source>
</evidence>
<evidence type="ECO:0000256" key="1">
    <source>
        <dbReference type="ARBA" id="ARBA00022630"/>
    </source>
</evidence>
<name>A0ABU8C4J1_9GAMM</name>
<organism evidence="6 7">
    <name type="scientific">Rheinheimera muenzenbergensis</name>
    <dbReference type="NCBI Taxonomy" id="1193628"/>
    <lineage>
        <taxon>Bacteria</taxon>
        <taxon>Pseudomonadati</taxon>
        <taxon>Pseudomonadota</taxon>
        <taxon>Gammaproteobacteria</taxon>
        <taxon>Chromatiales</taxon>
        <taxon>Chromatiaceae</taxon>
        <taxon>Rheinheimera</taxon>
    </lineage>
</organism>
<dbReference type="RefSeq" id="WP_335734998.1">
    <property type="nucleotide sequence ID" value="NZ_JALAAR010000003.1"/>
</dbReference>
<evidence type="ECO:0000259" key="5">
    <source>
        <dbReference type="Pfam" id="PF00296"/>
    </source>
</evidence>
<dbReference type="Proteomes" id="UP001375382">
    <property type="component" value="Unassembled WGS sequence"/>
</dbReference>
<dbReference type="InterPro" id="IPR050172">
    <property type="entry name" value="SsuD_RutA_monooxygenase"/>
</dbReference>
<dbReference type="PANTHER" id="PTHR42847:SF4">
    <property type="entry name" value="ALKANESULFONATE MONOOXYGENASE-RELATED"/>
    <property type="match status" value="1"/>
</dbReference>
<protein>
    <submittedName>
        <fullName evidence="6">LLM class flavin-dependent oxidoreductase</fullName>
    </submittedName>
</protein>
<keyword evidence="4" id="KW-0503">Monooxygenase</keyword>
<evidence type="ECO:0000256" key="3">
    <source>
        <dbReference type="ARBA" id="ARBA00023002"/>
    </source>
</evidence>
<dbReference type="PANTHER" id="PTHR42847">
    <property type="entry name" value="ALKANESULFONATE MONOOXYGENASE"/>
    <property type="match status" value="1"/>
</dbReference>
<evidence type="ECO:0000313" key="6">
    <source>
        <dbReference type="EMBL" id="MEH8016581.1"/>
    </source>
</evidence>
<keyword evidence="3" id="KW-0560">Oxidoreductase</keyword>
<dbReference type="Pfam" id="PF00296">
    <property type="entry name" value="Bac_luciferase"/>
    <property type="match status" value="1"/>
</dbReference>
<dbReference type="EMBL" id="JALAAR010000003">
    <property type="protein sequence ID" value="MEH8016581.1"/>
    <property type="molecule type" value="Genomic_DNA"/>
</dbReference>
<sequence length="374" mass="41361">MSIEFIWRLPVAGDGRAAHSADWNRGDYQAQGSHRNQFSRLGANRDGYTYYDHLLQIGRAAEISGFNALFIGQSAAGEEPQIVAGALAREVRRLRFIVSLPAGLVSAVYSAKIANSFQRLSGGRLNWHLYHSETKTPAWHGRSWTLAGQLDRSAEFLTLTKGFWQQAPYSFEGRYFLVENGGFPPALQGERYPTVYLDGNTDAQLQLSARHADVHILPVAPLAEITQQVAQLKHAASEQGRAVKVYLSADVIARRDDDAAWQEVQQRFAEATVKTVPLHGTQNGVTDFDQLRQDAVIWRGFDYLREGEAAGLVGGYDTIATRLLDYINLGITGFVLGANPHLEEAWRLGEHLLPRVREALPGKLALASELAEAI</sequence>
<keyword evidence="2" id="KW-0288">FMN</keyword>
<dbReference type="Gene3D" id="3.20.20.30">
    <property type="entry name" value="Luciferase-like domain"/>
    <property type="match status" value="1"/>
</dbReference>
<reference evidence="6 7" key="1">
    <citation type="journal article" date="2023" name="Ecotoxicol. Environ. Saf.">
        <title>Mercury remediation potential of mercury-resistant strain Rheinheimera metallidurans sp. nov. isolated from a municipal waste dumping site.</title>
        <authorList>
            <person name="Yadav V."/>
            <person name="Manjhi A."/>
            <person name="Vadakedath N."/>
        </authorList>
    </citation>
    <scope>NUCLEOTIDE SEQUENCE [LARGE SCALE GENOMIC DNA]</scope>
    <source>
        <strain evidence="6 7">E-49</strain>
    </source>
</reference>
<dbReference type="SUPFAM" id="SSF51679">
    <property type="entry name" value="Bacterial luciferase-like"/>
    <property type="match status" value="1"/>
</dbReference>
<evidence type="ECO:0000256" key="4">
    <source>
        <dbReference type="ARBA" id="ARBA00023033"/>
    </source>
</evidence>
<proteinExistence type="predicted"/>
<feature type="domain" description="Luciferase-like" evidence="5">
    <location>
        <begin position="43"/>
        <end position="332"/>
    </location>
</feature>